<feature type="compositionally biased region" description="Basic and acidic residues" evidence="3">
    <location>
        <begin position="318"/>
        <end position="331"/>
    </location>
</feature>
<feature type="compositionally biased region" description="Basic and acidic residues" evidence="3">
    <location>
        <begin position="24"/>
        <end position="38"/>
    </location>
</feature>
<evidence type="ECO:0000313" key="4">
    <source>
        <dbReference type="EMBL" id="KAG8553116.1"/>
    </source>
</evidence>
<organism evidence="4 5">
    <name type="scientific">Engystomops pustulosus</name>
    <name type="common">Tungara frog</name>
    <name type="synonym">Physalaemus pustulosus</name>
    <dbReference type="NCBI Taxonomy" id="76066"/>
    <lineage>
        <taxon>Eukaryota</taxon>
        <taxon>Metazoa</taxon>
        <taxon>Chordata</taxon>
        <taxon>Craniata</taxon>
        <taxon>Vertebrata</taxon>
        <taxon>Euteleostomi</taxon>
        <taxon>Amphibia</taxon>
        <taxon>Batrachia</taxon>
        <taxon>Anura</taxon>
        <taxon>Neobatrachia</taxon>
        <taxon>Hyloidea</taxon>
        <taxon>Leptodactylidae</taxon>
        <taxon>Leiuperinae</taxon>
        <taxon>Engystomops</taxon>
    </lineage>
</organism>
<evidence type="ECO:0008006" key="6">
    <source>
        <dbReference type="Google" id="ProtNLM"/>
    </source>
</evidence>
<feature type="compositionally biased region" description="Basic and acidic residues" evidence="3">
    <location>
        <begin position="407"/>
        <end position="432"/>
    </location>
</feature>
<proteinExistence type="predicted"/>
<dbReference type="PANTHER" id="PTHR15635:SF11">
    <property type="entry name" value="COILED-COIL DOMAIN-CONTAINING PROTEIN 9"/>
    <property type="match status" value="1"/>
</dbReference>
<name>A0AAV7A2H5_ENGPU</name>
<sequence>MIEEDRKRAELEGIAVTTPRKGKHLDGEPDKARKEKENFSITLDVSAGEKRVINEGKSPKSLQTSPHSETSPRSPTHRTGSRTGHFSGGRSPQGDRHGEQFKGEGDCSHPSERATRGRRSQVPDMPRRSPRIPNEDSPGERWSASPRGAERGGRGPGRGGGIGARGGGHGAMVDAGAGPDRKVKEWEERRKQNIEKMNEEMEKIAEYERSQRDGVREKNPIRNFLDDPRRTGPILEVDRKEGSRRHIRNWGGPDFEKVKTGMDREKESQGRRPGGKNQMDMTMSMTGKERAEYVRWKQEREQIDQERLARHKKPTGQWRREWDAEKTDSMFKEGVTPHVEEEPFSRRDQGKRGAPKPPTMAEFLPESFKRPTQRRTPKRGRAGNKPYSMHDSRWEEDEDHYDEEDDGNLKDRSLPVEEKETCVEKEDVKKVEQLPNQTPEVSSKVEDKKEMSKTVEDDDGEWTDASGDEEEDDYDEGEEEEEEEDDSLEAEEEPRNESSQASSPPKDQRPPKQVETPKLTIPPPSVNSDEKVVESKPTSPFSPEGHRPVTDWGEEMELLSPPGSSNEDSPPQVPGVRGYKEEAKSQENFSASGCVQNQNPSLDPVKNLTPILESTCAPTTEIKTHTEQSSPERLPGGNLENINHEESSPTTGENSAVKEESSPSYPPGAVTSLSTPAEGGTSPAEEGTSPAEAVTTPAEERTSPAEEETAPADKETSLALMKETVQAEDTTLQTSGLSDKVDHTTQETSTTAELLEGATKSVHIADFETKAEVPPSS</sequence>
<feature type="compositionally biased region" description="Basic and acidic residues" evidence="3">
    <location>
        <begin position="93"/>
        <end position="115"/>
    </location>
</feature>
<keyword evidence="2" id="KW-0175">Coiled coil</keyword>
<dbReference type="PANTHER" id="PTHR15635">
    <property type="entry name" value="COILED-COIL DOMAIN CONTAINING PROTEIN 9"/>
    <property type="match status" value="1"/>
</dbReference>
<feature type="compositionally biased region" description="Polar residues" evidence="3">
    <location>
        <begin position="60"/>
        <end position="74"/>
    </location>
</feature>
<feature type="compositionally biased region" description="Basic and acidic residues" evidence="3">
    <location>
        <begin position="443"/>
        <end position="455"/>
    </location>
</feature>
<protein>
    <recommendedName>
        <fullName evidence="6">Coiled-coil domain containing 9</fullName>
    </recommendedName>
</protein>
<feature type="compositionally biased region" description="Basic residues" evidence="3">
    <location>
        <begin position="371"/>
        <end position="382"/>
    </location>
</feature>
<feature type="compositionally biased region" description="Basic and acidic residues" evidence="3">
    <location>
        <begin position="47"/>
        <end position="58"/>
    </location>
</feature>
<feature type="compositionally biased region" description="Basic and acidic residues" evidence="3">
    <location>
        <begin position="254"/>
        <end position="270"/>
    </location>
</feature>
<feature type="compositionally biased region" description="Basic and acidic residues" evidence="3">
    <location>
        <begin position="1"/>
        <end position="11"/>
    </location>
</feature>
<dbReference type="InterPro" id="IPR029336">
    <property type="entry name" value="DUF4594"/>
</dbReference>
<feature type="compositionally biased region" description="Basic and acidic residues" evidence="3">
    <location>
        <begin position="179"/>
        <end position="241"/>
    </location>
</feature>
<feature type="region of interest" description="Disordered" evidence="3">
    <location>
        <begin position="303"/>
        <end position="751"/>
    </location>
</feature>
<feature type="compositionally biased region" description="Acidic residues" evidence="3">
    <location>
        <begin position="394"/>
        <end position="406"/>
    </location>
</feature>
<feature type="compositionally biased region" description="Basic and acidic residues" evidence="3">
    <location>
        <begin position="338"/>
        <end position="351"/>
    </location>
</feature>
<evidence type="ECO:0000256" key="1">
    <source>
        <dbReference type="ARBA" id="ARBA00022553"/>
    </source>
</evidence>
<feature type="compositionally biased region" description="Acidic residues" evidence="3">
    <location>
        <begin position="456"/>
        <end position="494"/>
    </location>
</feature>
<evidence type="ECO:0000256" key="2">
    <source>
        <dbReference type="ARBA" id="ARBA00023054"/>
    </source>
</evidence>
<feature type="compositionally biased region" description="Gly residues" evidence="3">
    <location>
        <begin position="154"/>
        <end position="170"/>
    </location>
</feature>
<accession>A0AAV7A2H5</accession>
<evidence type="ECO:0000313" key="5">
    <source>
        <dbReference type="Proteomes" id="UP000824782"/>
    </source>
</evidence>
<reference evidence="4" key="1">
    <citation type="thesis" date="2020" institute="ProQuest LLC" country="789 East Eisenhower Parkway, Ann Arbor, MI, USA">
        <title>Comparative Genomics and Chromosome Evolution.</title>
        <authorList>
            <person name="Mudd A.B."/>
        </authorList>
    </citation>
    <scope>NUCLEOTIDE SEQUENCE</scope>
    <source>
        <strain evidence="4">237g6f4</strain>
        <tissue evidence="4">Blood</tissue>
    </source>
</reference>
<evidence type="ECO:0000256" key="3">
    <source>
        <dbReference type="SAM" id="MobiDB-lite"/>
    </source>
</evidence>
<dbReference type="EMBL" id="WNYA01000010">
    <property type="protein sequence ID" value="KAG8553116.1"/>
    <property type="molecule type" value="Genomic_DNA"/>
</dbReference>
<gene>
    <name evidence="4" type="ORF">GDO81_003278</name>
</gene>
<feature type="compositionally biased region" description="Polar residues" evidence="3">
    <location>
        <begin position="727"/>
        <end position="737"/>
    </location>
</feature>
<feature type="compositionally biased region" description="Polar residues" evidence="3">
    <location>
        <begin position="586"/>
        <end position="601"/>
    </location>
</feature>
<dbReference type="Proteomes" id="UP000824782">
    <property type="component" value="Unassembled WGS sequence"/>
</dbReference>
<dbReference type="AlphaFoldDB" id="A0AAV7A2H5"/>
<feature type="region of interest" description="Disordered" evidence="3">
    <location>
        <begin position="1"/>
        <end position="286"/>
    </location>
</feature>
<keyword evidence="1" id="KW-0597">Phosphoprotein</keyword>
<dbReference type="Pfam" id="PF15266">
    <property type="entry name" value="DUF4594"/>
    <property type="match status" value="1"/>
</dbReference>
<keyword evidence="5" id="KW-1185">Reference proteome</keyword>
<comment type="caution">
    <text evidence="4">The sequence shown here is derived from an EMBL/GenBank/DDBJ whole genome shotgun (WGS) entry which is preliminary data.</text>
</comment>